<keyword evidence="3" id="KW-0804">Transcription</keyword>
<evidence type="ECO:0000259" key="4">
    <source>
        <dbReference type="PROSITE" id="PS50956"/>
    </source>
</evidence>
<evidence type="ECO:0000256" key="2">
    <source>
        <dbReference type="ARBA" id="ARBA00023125"/>
    </source>
</evidence>
<feature type="domain" description="HTH asnC-type" evidence="4">
    <location>
        <begin position="17"/>
        <end position="79"/>
    </location>
</feature>
<reference evidence="5 6" key="1">
    <citation type="submission" date="2013-03" db="EMBL/GenBank/DDBJ databases">
        <authorList>
            <person name="Fiebig A."/>
            <person name="Goeker M."/>
            <person name="Klenk H.-P.P."/>
        </authorList>
    </citation>
    <scope>NUCLEOTIDE SEQUENCE [LARGE SCALE GENOMIC DNA]</scope>
    <source>
        <strain evidence="6">DSM 19469</strain>
    </source>
</reference>
<dbReference type="Pfam" id="PF01037">
    <property type="entry name" value="AsnC_trans_reg"/>
    <property type="match status" value="1"/>
</dbReference>
<dbReference type="InterPro" id="IPR011008">
    <property type="entry name" value="Dimeric_a/b-barrel"/>
</dbReference>
<dbReference type="SMART" id="SM00344">
    <property type="entry name" value="HTH_ASNC"/>
    <property type="match status" value="1"/>
</dbReference>
<dbReference type="PROSITE" id="PS50956">
    <property type="entry name" value="HTH_ASNC_2"/>
    <property type="match status" value="1"/>
</dbReference>
<dbReference type="GO" id="GO:0043565">
    <property type="term" value="F:sequence-specific DNA binding"/>
    <property type="evidence" value="ECO:0007669"/>
    <property type="project" value="InterPro"/>
</dbReference>
<protein>
    <submittedName>
        <fullName evidence="5">Transcriptional regulator, AsnC family</fullName>
    </submittedName>
</protein>
<dbReference type="PANTHER" id="PTHR30154:SF53">
    <property type="entry name" value="HTH-TYPE TRANSCRIPTIONAL REGULATOR LRPC"/>
    <property type="match status" value="1"/>
</dbReference>
<evidence type="ECO:0000313" key="6">
    <source>
        <dbReference type="Proteomes" id="UP000019593"/>
    </source>
</evidence>
<evidence type="ECO:0000313" key="5">
    <source>
        <dbReference type="EMBL" id="AHM04145.1"/>
    </source>
</evidence>
<dbReference type="InterPro" id="IPR000485">
    <property type="entry name" value="AsnC-type_HTH_dom"/>
</dbReference>
<dbReference type="eggNOG" id="COG1522">
    <property type="taxonomic scope" value="Bacteria"/>
</dbReference>
<keyword evidence="2" id="KW-0238">DNA-binding</keyword>
<dbReference type="PANTHER" id="PTHR30154">
    <property type="entry name" value="LEUCINE-RESPONSIVE REGULATORY PROTEIN"/>
    <property type="match status" value="1"/>
</dbReference>
<proteinExistence type="predicted"/>
<dbReference type="SUPFAM" id="SSF46785">
    <property type="entry name" value="Winged helix' DNA-binding domain"/>
    <property type="match status" value="1"/>
</dbReference>
<dbReference type="KEGG" id="red:roselon_01779"/>
<dbReference type="EMBL" id="CP004372">
    <property type="protein sequence ID" value="AHM04145.1"/>
    <property type="molecule type" value="Genomic_DNA"/>
</dbReference>
<dbReference type="InterPro" id="IPR019887">
    <property type="entry name" value="Tscrpt_reg_AsnC/Lrp_C"/>
</dbReference>
<dbReference type="PATRIC" id="fig|1294273.3.peg.1752"/>
<dbReference type="GO" id="GO:0043200">
    <property type="term" value="P:response to amino acid"/>
    <property type="evidence" value="ECO:0007669"/>
    <property type="project" value="TreeGrafter"/>
</dbReference>
<dbReference type="GO" id="GO:0005829">
    <property type="term" value="C:cytosol"/>
    <property type="evidence" value="ECO:0007669"/>
    <property type="project" value="TreeGrafter"/>
</dbReference>
<evidence type="ECO:0000256" key="3">
    <source>
        <dbReference type="ARBA" id="ARBA00023163"/>
    </source>
</evidence>
<dbReference type="InterPro" id="IPR036388">
    <property type="entry name" value="WH-like_DNA-bd_sf"/>
</dbReference>
<dbReference type="AlphaFoldDB" id="W8SNM9"/>
<dbReference type="HOGENOM" id="CLU_091233_5_3_5"/>
<dbReference type="InterPro" id="IPR019888">
    <property type="entry name" value="Tscrpt_reg_AsnC-like"/>
</dbReference>
<name>W8SNM9_9RHOB</name>
<dbReference type="InterPro" id="IPR036390">
    <property type="entry name" value="WH_DNA-bd_sf"/>
</dbReference>
<dbReference type="STRING" id="1294273.roselon_01779"/>
<dbReference type="Pfam" id="PF13412">
    <property type="entry name" value="HTH_24"/>
    <property type="match status" value="1"/>
</dbReference>
<sequence length="159" mass="17374">MRNDFGKTTKSQAILMMDEIDRDILRLLAGDARMSVAVMARKMKVARSTLQARLERLENSGVIAGYTLKLGEAARAGRIRASVLLNIEPRSQAAILSRLRAVPEVERIHTTSGRVDLLLEVAAPTTTALDAVLDRIGEIDGVKSSESLIHLSTKLDRAL</sequence>
<evidence type="ECO:0000256" key="1">
    <source>
        <dbReference type="ARBA" id="ARBA00023015"/>
    </source>
</evidence>
<organism evidence="5 6">
    <name type="scientific">Roseicyclus elongatus DSM 19469</name>
    <dbReference type="NCBI Taxonomy" id="1294273"/>
    <lineage>
        <taxon>Bacteria</taxon>
        <taxon>Pseudomonadati</taxon>
        <taxon>Pseudomonadota</taxon>
        <taxon>Alphaproteobacteria</taxon>
        <taxon>Rhodobacterales</taxon>
        <taxon>Roseobacteraceae</taxon>
        <taxon>Roseicyclus</taxon>
    </lineage>
</organism>
<dbReference type="PRINTS" id="PR00033">
    <property type="entry name" value="HTHASNC"/>
</dbReference>
<keyword evidence="6" id="KW-1185">Reference proteome</keyword>
<accession>W8SNM9</accession>
<gene>
    <name evidence="5" type="ORF">roselon_01779</name>
</gene>
<dbReference type="Proteomes" id="UP000019593">
    <property type="component" value="Chromosome"/>
</dbReference>
<dbReference type="Gene3D" id="1.10.10.10">
    <property type="entry name" value="Winged helix-like DNA-binding domain superfamily/Winged helix DNA-binding domain"/>
    <property type="match status" value="1"/>
</dbReference>
<dbReference type="SUPFAM" id="SSF54909">
    <property type="entry name" value="Dimeric alpha+beta barrel"/>
    <property type="match status" value="1"/>
</dbReference>
<keyword evidence="1" id="KW-0805">Transcription regulation</keyword>
<dbReference type="Gene3D" id="3.30.70.920">
    <property type="match status" value="1"/>
</dbReference>